<dbReference type="InterPro" id="IPR029063">
    <property type="entry name" value="SAM-dependent_MTases_sf"/>
</dbReference>
<accession>A0A172T3K4</accession>
<dbReference type="Pfam" id="PF03602">
    <property type="entry name" value="Cons_hypoth95"/>
    <property type="match status" value="1"/>
</dbReference>
<dbReference type="PIRSF" id="PIRSF004553">
    <property type="entry name" value="CHP00095"/>
    <property type="match status" value="1"/>
</dbReference>
<gene>
    <name evidence="4" type="primary">rsmD</name>
    <name evidence="5" type="ORF">ENT72_02765</name>
    <name evidence="4" type="ORF">ENU12_02470</name>
    <name evidence="3" type="ORF">JM64_05980</name>
</gene>
<proteinExistence type="predicted"/>
<dbReference type="PATRIC" id="fig|93466.3.peg.1273"/>
<protein>
    <submittedName>
        <fullName evidence="4">16S rRNA (Guanine(966)-N(2))-methyltransferase RsmD</fullName>
        <ecNumber evidence="4">2.1.1.171</ecNumber>
    </submittedName>
    <submittedName>
        <fullName evidence="3">rRNA methyltransferase</fullName>
    </submittedName>
</protein>
<organism evidence="3 6">
    <name type="scientific">Fervidobacterium pennivorans</name>
    <dbReference type="NCBI Taxonomy" id="93466"/>
    <lineage>
        <taxon>Bacteria</taxon>
        <taxon>Thermotogati</taxon>
        <taxon>Thermotogota</taxon>
        <taxon>Thermotogae</taxon>
        <taxon>Thermotogales</taxon>
        <taxon>Fervidobacteriaceae</taxon>
        <taxon>Fervidobacterium</taxon>
    </lineage>
</organism>
<evidence type="ECO:0000313" key="5">
    <source>
        <dbReference type="EMBL" id="HGU41831.1"/>
    </source>
</evidence>
<dbReference type="EMBL" id="DSZT01000081">
    <property type="protein sequence ID" value="HGU41831.1"/>
    <property type="molecule type" value="Genomic_DNA"/>
</dbReference>
<dbReference type="EMBL" id="DTBH01000057">
    <property type="protein sequence ID" value="HGQ76791.1"/>
    <property type="molecule type" value="Genomic_DNA"/>
</dbReference>
<dbReference type="InterPro" id="IPR002052">
    <property type="entry name" value="DNA_methylase_N6_adenine_CS"/>
</dbReference>
<dbReference type="Gene3D" id="3.40.50.150">
    <property type="entry name" value="Vaccinia Virus protein VP39"/>
    <property type="match status" value="1"/>
</dbReference>
<evidence type="ECO:0000256" key="2">
    <source>
        <dbReference type="ARBA" id="ARBA00022679"/>
    </source>
</evidence>
<dbReference type="GO" id="GO:0052913">
    <property type="term" value="F:16S rRNA (guanine(966)-N(2))-methyltransferase activity"/>
    <property type="evidence" value="ECO:0007669"/>
    <property type="project" value="UniProtKB-EC"/>
</dbReference>
<dbReference type="PROSITE" id="PS00092">
    <property type="entry name" value="N6_MTASE"/>
    <property type="match status" value="1"/>
</dbReference>
<dbReference type="EMBL" id="CP011393">
    <property type="protein sequence ID" value="ANE41557.1"/>
    <property type="molecule type" value="Genomic_DNA"/>
</dbReference>
<dbReference type="CDD" id="cd02440">
    <property type="entry name" value="AdoMet_MTases"/>
    <property type="match status" value="1"/>
</dbReference>
<evidence type="ECO:0000313" key="4">
    <source>
        <dbReference type="EMBL" id="HGQ76791.1"/>
    </source>
</evidence>
<evidence type="ECO:0000313" key="6">
    <source>
        <dbReference type="Proteomes" id="UP000077096"/>
    </source>
</evidence>
<reference evidence="3 6" key="1">
    <citation type="submission" date="2014-08" db="EMBL/GenBank/DDBJ databases">
        <title>Fervidobacterium pennivorans DYC genome.</title>
        <authorList>
            <person name="Wushke S."/>
        </authorList>
    </citation>
    <scope>NUCLEOTIDE SEQUENCE [LARGE SCALE GENOMIC DNA]</scope>
    <source>
        <strain evidence="3 6">DYC</strain>
    </source>
</reference>
<dbReference type="NCBIfam" id="TIGR00095">
    <property type="entry name" value="16S rRNA (guanine(966)-N(2))-methyltransferase RsmD"/>
    <property type="match status" value="1"/>
</dbReference>
<keyword evidence="1 3" id="KW-0489">Methyltransferase</keyword>
<dbReference type="EC" id="2.1.1.171" evidence="4"/>
<dbReference type="OrthoDB" id="9803017at2"/>
<dbReference type="GO" id="GO:0003676">
    <property type="term" value="F:nucleic acid binding"/>
    <property type="evidence" value="ECO:0007669"/>
    <property type="project" value="InterPro"/>
</dbReference>
<reference evidence="4" key="2">
    <citation type="journal article" date="2020" name="mSystems">
        <title>Genome- and Community-Level Interaction Insights into Carbon Utilization and Element Cycling Functions of Hydrothermarchaeota in Hydrothermal Sediment.</title>
        <authorList>
            <person name="Zhou Z."/>
            <person name="Liu Y."/>
            <person name="Xu W."/>
            <person name="Pan J."/>
            <person name="Luo Z.H."/>
            <person name="Li M."/>
        </authorList>
    </citation>
    <scope>NUCLEOTIDE SEQUENCE [LARGE SCALE GENOMIC DNA]</scope>
    <source>
        <strain evidence="5">SpSt-604</strain>
        <strain evidence="4">SpSt-640</strain>
    </source>
</reference>
<sequence>MLKIETGELKGRTVDTVPDPRTRYTSAIIRRSLANMVDFEGKTCLDVCAGSGIVGVEMLSNGARHVTFVDVSGLSISTIKRNIKKLGLEEKVDIKRIDARRFLESYAGVFDIIYSDPPYELGIVNEIASRVHNVMADNSIFILQCSKREKPSESVIEKLRVVKEKDYGDTLLIFFKKA</sequence>
<dbReference type="PANTHER" id="PTHR43542">
    <property type="entry name" value="METHYLTRANSFERASE"/>
    <property type="match status" value="1"/>
</dbReference>
<dbReference type="SUPFAM" id="SSF53335">
    <property type="entry name" value="S-adenosyl-L-methionine-dependent methyltransferases"/>
    <property type="match status" value="1"/>
</dbReference>
<dbReference type="InterPro" id="IPR004398">
    <property type="entry name" value="RNA_MeTrfase_RsmD"/>
</dbReference>
<name>A0A172T3K4_FERPE</name>
<evidence type="ECO:0000256" key="1">
    <source>
        <dbReference type="ARBA" id="ARBA00022603"/>
    </source>
</evidence>
<dbReference type="PANTHER" id="PTHR43542:SF1">
    <property type="entry name" value="METHYLTRANSFERASE"/>
    <property type="match status" value="1"/>
</dbReference>
<evidence type="ECO:0000313" key="3">
    <source>
        <dbReference type="EMBL" id="ANE41557.1"/>
    </source>
</evidence>
<dbReference type="KEGG" id="fng:JM64_05980"/>
<dbReference type="Proteomes" id="UP000077096">
    <property type="component" value="Chromosome"/>
</dbReference>
<dbReference type="AlphaFoldDB" id="A0A172T3K4"/>
<keyword evidence="2 3" id="KW-0808">Transferase</keyword>